<evidence type="ECO:0000256" key="1">
    <source>
        <dbReference type="ARBA" id="ARBA00022491"/>
    </source>
</evidence>
<reference evidence="9" key="1">
    <citation type="submission" date="2015-11" db="EMBL/GenBank/DDBJ databases">
        <authorList>
            <person name="Varghese N."/>
        </authorList>
    </citation>
    <scope>NUCLEOTIDE SEQUENCE [LARGE SCALE GENOMIC DNA]</scope>
    <source>
        <strain evidence="9">DSM 45899</strain>
    </source>
</reference>
<dbReference type="PROSITE" id="PS50977">
    <property type="entry name" value="HTH_TETR_2"/>
    <property type="match status" value="1"/>
</dbReference>
<dbReference type="InterPro" id="IPR041490">
    <property type="entry name" value="KstR2_TetR_C"/>
</dbReference>
<dbReference type="InterPro" id="IPR050109">
    <property type="entry name" value="HTH-type_TetR-like_transc_reg"/>
</dbReference>
<keyword evidence="4" id="KW-0804">Transcription</keyword>
<dbReference type="Pfam" id="PF17932">
    <property type="entry name" value="TetR_C_24"/>
    <property type="match status" value="1"/>
</dbReference>
<evidence type="ECO:0000256" key="5">
    <source>
        <dbReference type="PROSITE-ProRule" id="PRU00335"/>
    </source>
</evidence>
<evidence type="ECO:0000256" key="2">
    <source>
        <dbReference type="ARBA" id="ARBA00023015"/>
    </source>
</evidence>
<dbReference type="Gene3D" id="1.10.357.10">
    <property type="entry name" value="Tetracycline Repressor, domain 2"/>
    <property type="match status" value="1"/>
</dbReference>
<dbReference type="PANTHER" id="PTHR30055">
    <property type="entry name" value="HTH-TYPE TRANSCRIPTIONAL REGULATOR RUTR"/>
    <property type="match status" value="1"/>
</dbReference>
<dbReference type="InterPro" id="IPR009057">
    <property type="entry name" value="Homeodomain-like_sf"/>
</dbReference>
<evidence type="ECO:0000313" key="8">
    <source>
        <dbReference type="EMBL" id="CUU56734.1"/>
    </source>
</evidence>
<name>A0A0S4QNV6_9ACTN</name>
<dbReference type="PRINTS" id="PR00455">
    <property type="entry name" value="HTHTETR"/>
</dbReference>
<evidence type="ECO:0000256" key="3">
    <source>
        <dbReference type="ARBA" id="ARBA00023125"/>
    </source>
</evidence>
<protein>
    <submittedName>
        <fullName evidence="8">DNA-binding transcriptional regulator, AcrR family</fullName>
    </submittedName>
</protein>
<dbReference type="AlphaFoldDB" id="A0A0S4QNV6"/>
<dbReference type="SUPFAM" id="SSF48498">
    <property type="entry name" value="Tetracyclin repressor-like, C-terminal domain"/>
    <property type="match status" value="1"/>
</dbReference>
<dbReference type="GO" id="GO:0000976">
    <property type="term" value="F:transcription cis-regulatory region binding"/>
    <property type="evidence" value="ECO:0007669"/>
    <property type="project" value="TreeGrafter"/>
</dbReference>
<gene>
    <name evidence="8" type="ORF">Ga0074812_108262</name>
</gene>
<evidence type="ECO:0000256" key="4">
    <source>
        <dbReference type="ARBA" id="ARBA00023163"/>
    </source>
</evidence>
<dbReference type="Gene3D" id="1.10.10.60">
    <property type="entry name" value="Homeodomain-like"/>
    <property type="match status" value="1"/>
</dbReference>
<dbReference type="EMBL" id="FAOZ01000008">
    <property type="protein sequence ID" value="CUU56734.1"/>
    <property type="molecule type" value="Genomic_DNA"/>
</dbReference>
<proteinExistence type="predicted"/>
<accession>A0A0S4QNV6</accession>
<dbReference type="RefSeq" id="WP_091277440.1">
    <property type="nucleotide sequence ID" value="NZ_FAOZ01000008.1"/>
</dbReference>
<dbReference type="InterPro" id="IPR036271">
    <property type="entry name" value="Tet_transcr_reg_TetR-rel_C_sf"/>
</dbReference>
<organism evidence="8 9">
    <name type="scientific">Parafrankia irregularis</name>
    <dbReference type="NCBI Taxonomy" id="795642"/>
    <lineage>
        <taxon>Bacteria</taxon>
        <taxon>Bacillati</taxon>
        <taxon>Actinomycetota</taxon>
        <taxon>Actinomycetes</taxon>
        <taxon>Frankiales</taxon>
        <taxon>Frankiaceae</taxon>
        <taxon>Parafrankia</taxon>
    </lineage>
</organism>
<keyword evidence="1" id="KW-0678">Repressor</keyword>
<evidence type="ECO:0000256" key="6">
    <source>
        <dbReference type="SAM" id="MobiDB-lite"/>
    </source>
</evidence>
<dbReference type="SUPFAM" id="SSF46689">
    <property type="entry name" value="Homeodomain-like"/>
    <property type="match status" value="1"/>
</dbReference>
<evidence type="ECO:0000313" key="9">
    <source>
        <dbReference type="Proteomes" id="UP000198802"/>
    </source>
</evidence>
<dbReference type="Pfam" id="PF00440">
    <property type="entry name" value="TetR_N"/>
    <property type="match status" value="1"/>
</dbReference>
<keyword evidence="3 5" id="KW-0238">DNA-binding</keyword>
<evidence type="ECO:0000259" key="7">
    <source>
        <dbReference type="PROSITE" id="PS50977"/>
    </source>
</evidence>
<feature type="region of interest" description="Disordered" evidence="6">
    <location>
        <begin position="1"/>
        <end position="20"/>
    </location>
</feature>
<feature type="DNA-binding region" description="H-T-H motif" evidence="5">
    <location>
        <begin position="44"/>
        <end position="63"/>
    </location>
</feature>
<feature type="domain" description="HTH tetR-type" evidence="7">
    <location>
        <begin position="21"/>
        <end position="81"/>
    </location>
</feature>
<dbReference type="InterPro" id="IPR001647">
    <property type="entry name" value="HTH_TetR"/>
</dbReference>
<keyword evidence="2" id="KW-0805">Transcription regulation</keyword>
<dbReference type="GO" id="GO:0003700">
    <property type="term" value="F:DNA-binding transcription factor activity"/>
    <property type="evidence" value="ECO:0007669"/>
    <property type="project" value="TreeGrafter"/>
</dbReference>
<dbReference type="Proteomes" id="UP000198802">
    <property type="component" value="Unassembled WGS sequence"/>
</dbReference>
<sequence length="215" mass="24150">MSATRPEPRTRRRTASEGTGTARRAEILAIAAQLFATRGFPQTTVRDIGDEAGILSGSLYHHFDSKEAMLAEILRDFMESLRTRFAEVVTQDRPPRARLDELVRGSFATIHQQPHAVALYQKESGALAGVPEFRFVSQISLEIEKMWVDVIVAGQQVGDFRTGLDPQLTYRFIRDAVWTSVQWYRPRGRLRHDVVADQYLLLLHGGLLADGTDSA</sequence>
<keyword evidence="9" id="KW-1185">Reference proteome</keyword>
<dbReference type="PANTHER" id="PTHR30055:SF175">
    <property type="entry name" value="HTH-TYPE TRANSCRIPTIONAL REPRESSOR KSTR2"/>
    <property type="match status" value="1"/>
</dbReference>